<dbReference type="Pfam" id="PF08327">
    <property type="entry name" value="AHSA1"/>
    <property type="match status" value="1"/>
</dbReference>
<dbReference type="Proteomes" id="UP000479132">
    <property type="component" value="Unassembled WGS sequence"/>
</dbReference>
<comment type="similarity">
    <text evidence="1">Belongs to the AHA1 family.</text>
</comment>
<keyword evidence="4" id="KW-1185">Reference proteome</keyword>
<dbReference type="SUPFAM" id="SSF55961">
    <property type="entry name" value="Bet v1-like"/>
    <property type="match status" value="1"/>
</dbReference>
<dbReference type="InterPro" id="IPR023393">
    <property type="entry name" value="START-like_dom_sf"/>
</dbReference>
<accession>A0A6M1SZP9</accession>
<dbReference type="RefSeq" id="WP_165265569.1">
    <property type="nucleotide sequence ID" value="NZ_JAALLS010000002.1"/>
</dbReference>
<feature type="domain" description="Activator of Hsp90 ATPase homologue 1/2-like C-terminal" evidence="2">
    <location>
        <begin position="19"/>
        <end position="160"/>
    </location>
</feature>
<dbReference type="EMBL" id="JAALLS010000002">
    <property type="protein sequence ID" value="NGP87109.1"/>
    <property type="molecule type" value="Genomic_DNA"/>
</dbReference>
<proteinExistence type="inferred from homology"/>
<evidence type="ECO:0000256" key="1">
    <source>
        <dbReference type="ARBA" id="ARBA00006817"/>
    </source>
</evidence>
<evidence type="ECO:0000313" key="4">
    <source>
        <dbReference type="Proteomes" id="UP000479132"/>
    </source>
</evidence>
<evidence type="ECO:0000259" key="2">
    <source>
        <dbReference type="Pfam" id="PF08327"/>
    </source>
</evidence>
<comment type="caution">
    <text evidence="3">The sequence shown here is derived from an EMBL/GenBank/DDBJ whole genome shotgun (WGS) entry which is preliminary data.</text>
</comment>
<reference evidence="3 4" key="1">
    <citation type="submission" date="2020-02" db="EMBL/GenBank/DDBJ databases">
        <title>Aliifodinibius halophilus 2W32, complete genome.</title>
        <authorList>
            <person name="Li Y."/>
            <person name="Wu S."/>
        </authorList>
    </citation>
    <scope>NUCLEOTIDE SEQUENCE [LARGE SCALE GENOMIC DNA]</scope>
    <source>
        <strain evidence="3 4">2W32</strain>
    </source>
</reference>
<name>A0A6M1SZP9_9BACT</name>
<evidence type="ECO:0000313" key="3">
    <source>
        <dbReference type="EMBL" id="NGP87109.1"/>
    </source>
</evidence>
<dbReference type="AlphaFoldDB" id="A0A6M1SZP9"/>
<organism evidence="3 4">
    <name type="scientific">Fodinibius halophilus</name>
    <dbReference type="NCBI Taxonomy" id="1736908"/>
    <lineage>
        <taxon>Bacteria</taxon>
        <taxon>Pseudomonadati</taxon>
        <taxon>Balneolota</taxon>
        <taxon>Balneolia</taxon>
        <taxon>Balneolales</taxon>
        <taxon>Balneolaceae</taxon>
        <taxon>Fodinibius</taxon>
    </lineage>
</organism>
<dbReference type="InterPro" id="IPR013538">
    <property type="entry name" value="ASHA1/2-like_C"/>
</dbReference>
<sequence length="161" mass="18307">MTDQTKSNGKEIVIAKTFDTSRQKVWDAWTKPDQIEQWWGPRGFTTRVDEMNFEPGGKWTYVMLDEEENEYPSEGIFKEISEGKRLVTTDEFGNSDNNDNAAPEGLPTGMVTTVDFNGNGDTTSVNISIMHQSVEDREKHEEMGVVDGFNQQLDKLAEYLD</sequence>
<gene>
    <name evidence="3" type="ORF">G3569_01980</name>
</gene>
<protein>
    <recommendedName>
        <fullName evidence="2">Activator of Hsp90 ATPase homologue 1/2-like C-terminal domain-containing protein</fullName>
    </recommendedName>
</protein>
<dbReference type="Gene3D" id="3.30.530.20">
    <property type="match status" value="1"/>
</dbReference>